<feature type="transmembrane region" description="Helical" evidence="1">
    <location>
        <begin position="52"/>
        <end position="72"/>
    </location>
</feature>
<gene>
    <name evidence="2" type="ORF">OIE82_16330</name>
</gene>
<feature type="transmembrane region" description="Helical" evidence="1">
    <location>
        <begin position="84"/>
        <end position="106"/>
    </location>
</feature>
<name>A0ABZ1Y8A3_9ACTN</name>
<organism evidence="2">
    <name type="scientific">Streptomyces althioticus</name>
    <dbReference type="NCBI Taxonomy" id="83380"/>
    <lineage>
        <taxon>Bacteria</taxon>
        <taxon>Bacillati</taxon>
        <taxon>Actinomycetota</taxon>
        <taxon>Actinomycetes</taxon>
        <taxon>Kitasatosporales</taxon>
        <taxon>Streptomycetaceae</taxon>
        <taxon>Streptomyces</taxon>
        <taxon>Streptomyces althioticus group</taxon>
    </lineage>
</organism>
<keyword evidence="1" id="KW-0812">Transmembrane</keyword>
<accession>A0ABZ1Y8A3</accession>
<keyword evidence="1" id="KW-0472">Membrane</keyword>
<sequence>MEIVFCLGIIALAAYMVRSAVMVWRDPHQARIEAGGWAKLGKHGAWAVTRGIAPFAAMFTCLALMTISFVGADAWPSARGPLEAAGTVLFILMLACWLVITSIAVFNRPRLFVPPYLRDKRRL</sequence>
<evidence type="ECO:0000256" key="1">
    <source>
        <dbReference type="SAM" id="Phobius"/>
    </source>
</evidence>
<reference evidence="2" key="1">
    <citation type="submission" date="2022-10" db="EMBL/GenBank/DDBJ databases">
        <title>The complete genomes of actinobacterial strains from the NBC collection.</title>
        <authorList>
            <person name="Joergensen T.S."/>
            <person name="Alvarez Arevalo M."/>
            <person name="Sterndorff E.B."/>
            <person name="Faurdal D."/>
            <person name="Vuksanovic O."/>
            <person name="Mourched A.-S."/>
            <person name="Charusanti P."/>
            <person name="Shaw S."/>
            <person name="Blin K."/>
            <person name="Weber T."/>
        </authorList>
    </citation>
    <scope>NUCLEOTIDE SEQUENCE [LARGE SCALE GENOMIC DNA]</scope>
    <source>
        <strain evidence="2">NBC 01686</strain>
    </source>
</reference>
<keyword evidence="1" id="KW-1133">Transmembrane helix</keyword>
<evidence type="ECO:0008006" key="3">
    <source>
        <dbReference type="Google" id="ProtNLM"/>
    </source>
</evidence>
<protein>
    <recommendedName>
        <fullName evidence="3">SdpI family protein</fullName>
    </recommendedName>
</protein>
<dbReference type="EMBL" id="CP109207">
    <property type="protein sequence ID" value="WUU54618.1"/>
    <property type="molecule type" value="Genomic_DNA"/>
</dbReference>
<proteinExistence type="predicted"/>
<dbReference type="RefSeq" id="WP_359577091.1">
    <property type="nucleotide sequence ID" value="NZ_CP109207.1"/>
</dbReference>
<evidence type="ECO:0000313" key="2">
    <source>
        <dbReference type="EMBL" id="WUU54618.1"/>
    </source>
</evidence>